<feature type="transmembrane region" description="Helical" evidence="1">
    <location>
        <begin position="233"/>
        <end position="252"/>
    </location>
</feature>
<evidence type="ECO:0000313" key="2">
    <source>
        <dbReference type="EMBL" id="MCY1081962.1"/>
    </source>
</evidence>
<feature type="transmembrane region" description="Helical" evidence="1">
    <location>
        <begin position="376"/>
        <end position="398"/>
    </location>
</feature>
<dbReference type="RefSeq" id="WP_267540541.1">
    <property type="nucleotide sequence ID" value="NZ_JAPNKA010000001.1"/>
</dbReference>
<dbReference type="Proteomes" id="UP001207654">
    <property type="component" value="Unassembled WGS sequence"/>
</dbReference>
<keyword evidence="1" id="KW-0812">Transmembrane</keyword>
<dbReference type="EMBL" id="JAPNKA010000001">
    <property type="protein sequence ID" value="MCY1081962.1"/>
    <property type="molecule type" value="Genomic_DNA"/>
</dbReference>
<comment type="caution">
    <text evidence="2">The sequence shown here is derived from an EMBL/GenBank/DDBJ whole genome shotgun (WGS) entry which is preliminary data.</text>
</comment>
<organism evidence="2 3">
    <name type="scientific">Archangium lansingense</name>
    <dbReference type="NCBI Taxonomy" id="2995310"/>
    <lineage>
        <taxon>Bacteria</taxon>
        <taxon>Pseudomonadati</taxon>
        <taxon>Myxococcota</taxon>
        <taxon>Myxococcia</taxon>
        <taxon>Myxococcales</taxon>
        <taxon>Cystobacterineae</taxon>
        <taxon>Archangiaceae</taxon>
        <taxon>Archangium</taxon>
    </lineage>
</organism>
<feature type="transmembrane region" description="Helical" evidence="1">
    <location>
        <begin position="79"/>
        <end position="101"/>
    </location>
</feature>
<keyword evidence="3" id="KW-1185">Reference proteome</keyword>
<feature type="transmembrane region" description="Helical" evidence="1">
    <location>
        <begin position="342"/>
        <end position="364"/>
    </location>
</feature>
<proteinExistence type="predicted"/>
<protein>
    <submittedName>
        <fullName evidence="2">ABC transporter permease</fullName>
    </submittedName>
</protein>
<feature type="transmembrane region" description="Helical" evidence="1">
    <location>
        <begin position="45"/>
        <end position="67"/>
    </location>
</feature>
<sequence length="500" mass="54328">MSALATDTAGSAPREETQPGLLERLGDRLNPLVVKEVRQGVRSRIFWVSFGLMLLACFIISMVAYVSTRDDGFSTQGQAFFFAFYVCLGMVHFFIIPYSAYRSLAREREDETWVLLILTGLGPRRILRGKVASFMVQAGLYASAVGPFLLFSYYLNGIDLPSILLVLGLGASWLFFLTVVAVCAATLADGRIGRAMVNLVLLGTLGLALLYGLIAAFALSEQGFRSIVRDDDFAIATSAFLWAMLSYGWLLFETAAARLSLATENYTHGPRLAFTLQTLISGVLLLGLWLTDVRSTGNATGASMLGCLHLAVIGIFVATDVDGQARALRAATRPWSLFRPGAVRGFRLVLLLLLGWTALCLVFFSMSTKSDASEAHLLTVLAAPAYAIFFLSLPLLVGRLPRSDRLAAPAVVRVLFFALVGLAGALLPLLALLFDQRADDPLVNLLNPFIGLDNFSDYDYSLNESKMNLGLLACVWVVATLAAFSADRALVEREHRAHAS</sequence>
<feature type="transmembrane region" description="Helical" evidence="1">
    <location>
        <begin position="272"/>
        <end position="290"/>
    </location>
</feature>
<feature type="transmembrane region" description="Helical" evidence="1">
    <location>
        <begin position="467"/>
        <end position="486"/>
    </location>
</feature>
<keyword evidence="1" id="KW-0472">Membrane</keyword>
<feature type="transmembrane region" description="Helical" evidence="1">
    <location>
        <begin position="302"/>
        <end position="321"/>
    </location>
</feature>
<feature type="transmembrane region" description="Helical" evidence="1">
    <location>
        <begin position="134"/>
        <end position="155"/>
    </location>
</feature>
<evidence type="ECO:0000313" key="3">
    <source>
        <dbReference type="Proteomes" id="UP001207654"/>
    </source>
</evidence>
<keyword evidence="1" id="KW-1133">Transmembrane helix</keyword>
<feature type="transmembrane region" description="Helical" evidence="1">
    <location>
        <begin position="410"/>
        <end position="434"/>
    </location>
</feature>
<feature type="transmembrane region" description="Helical" evidence="1">
    <location>
        <begin position="199"/>
        <end position="218"/>
    </location>
</feature>
<reference evidence="2 3" key="1">
    <citation type="submission" date="2022-11" db="EMBL/GenBank/DDBJ databases">
        <title>Minimal conservation of predation-associated metabolite biosynthetic gene clusters underscores biosynthetic potential of Myxococcota including descriptions for ten novel species: Archangium lansinium sp. nov., Myxococcus landrumus sp. nov., Nannocystis bai.</title>
        <authorList>
            <person name="Ahearne A."/>
            <person name="Stevens C."/>
            <person name="Phillips K."/>
        </authorList>
    </citation>
    <scope>NUCLEOTIDE SEQUENCE [LARGE SCALE GENOMIC DNA]</scope>
    <source>
        <strain evidence="2 3">MIWBW</strain>
    </source>
</reference>
<gene>
    <name evidence="2" type="ORF">OV287_46685</name>
</gene>
<name>A0ABT4AJU1_9BACT</name>
<feature type="transmembrane region" description="Helical" evidence="1">
    <location>
        <begin position="161"/>
        <end position="187"/>
    </location>
</feature>
<evidence type="ECO:0000256" key="1">
    <source>
        <dbReference type="SAM" id="Phobius"/>
    </source>
</evidence>
<accession>A0ABT4AJU1</accession>